<keyword evidence="2" id="KW-0812">Transmembrane</keyword>
<feature type="signal peptide" evidence="3">
    <location>
        <begin position="1"/>
        <end position="22"/>
    </location>
</feature>
<dbReference type="Proteomes" id="UP001430953">
    <property type="component" value="Unassembled WGS sequence"/>
</dbReference>
<dbReference type="EMBL" id="JADYXP020000019">
    <property type="protein sequence ID" value="KAL0105055.1"/>
    <property type="molecule type" value="Genomic_DNA"/>
</dbReference>
<feature type="compositionally biased region" description="Low complexity" evidence="1">
    <location>
        <begin position="33"/>
        <end position="45"/>
    </location>
</feature>
<evidence type="ECO:0000256" key="2">
    <source>
        <dbReference type="SAM" id="Phobius"/>
    </source>
</evidence>
<dbReference type="PANTHER" id="PTHR21879:SF10">
    <property type="entry name" value="LP14110P"/>
    <property type="match status" value="1"/>
</dbReference>
<name>A0AAW2EPY0_9HYME</name>
<organism evidence="4 5">
    <name type="scientific">Cardiocondyla obscurior</name>
    <dbReference type="NCBI Taxonomy" id="286306"/>
    <lineage>
        <taxon>Eukaryota</taxon>
        <taxon>Metazoa</taxon>
        <taxon>Ecdysozoa</taxon>
        <taxon>Arthropoda</taxon>
        <taxon>Hexapoda</taxon>
        <taxon>Insecta</taxon>
        <taxon>Pterygota</taxon>
        <taxon>Neoptera</taxon>
        <taxon>Endopterygota</taxon>
        <taxon>Hymenoptera</taxon>
        <taxon>Apocrita</taxon>
        <taxon>Aculeata</taxon>
        <taxon>Formicoidea</taxon>
        <taxon>Formicidae</taxon>
        <taxon>Myrmicinae</taxon>
        <taxon>Cardiocondyla</taxon>
    </lineage>
</organism>
<evidence type="ECO:0000256" key="1">
    <source>
        <dbReference type="SAM" id="MobiDB-lite"/>
    </source>
</evidence>
<dbReference type="AlphaFoldDB" id="A0AAW2EPY0"/>
<dbReference type="PANTHER" id="PTHR21879">
    <property type="entry name" value="FI03362P-RELATED-RELATED"/>
    <property type="match status" value="1"/>
</dbReference>
<gene>
    <name evidence="4" type="ORF">PUN28_016588</name>
</gene>
<dbReference type="Pfam" id="PF07898">
    <property type="entry name" value="DUF1676"/>
    <property type="match status" value="1"/>
</dbReference>
<reference evidence="4 5" key="1">
    <citation type="submission" date="2023-03" db="EMBL/GenBank/DDBJ databases">
        <title>High recombination rates correlate with genetic variation in Cardiocondyla obscurior ants.</title>
        <authorList>
            <person name="Errbii M."/>
        </authorList>
    </citation>
    <scope>NUCLEOTIDE SEQUENCE [LARGE SCALE GENOMIC DNA]</scope>
    <source>
        <strain evidence="4">Alpha-2009</strain>
        <tissue evidence="4">Whole body</tissue>
    </source>
</reference>
<keyword evidence="3" id="KW-0732">Signal</keyword>
<keyword evidence="5" id="KW-1185">Reference proteome</keyword>
<feature type="transmembrane region" description="Helical" evidence="2">
    <location>
        <begin position="226"/>
        <end position="245"/>
    </location>
</feature>
<dbReference type="InterPro" id="IPR012464">
    <property type="entry name" value="DUF1676"/>
</dbReference>
<protein>
    <submittedName>
        <fullName evidence="4">Uncharacterized protein</fullName>
    </submittedName>
</protein>
<keyword evidence="2" id="KW-1133">Transmembrane helix</keyword>
<evidence type="ECO:0000256" key="3">
    <source>
        <dbReference type="SAM" id="SignalP"/>
    </source>
</evidence>
<evidence type="ECO:0000313" key="4">
    <source>
        <dbReference type="EMBL" id="KAL0105055.1"/>
    </source>
</evidence>
<feature type="region of interest" description="Disordered" evidence="1">
    <location>
        <begin position="33"/>
        <end position="65"/>
    </location>
</feature>
<feature type="transmembrane region" description="Helical" evidence="2">
    <location>
        <begin position="257"/>
        <end position="275"/>
    </location>
</feature>
<dbReference type="GO" id="GO:0016020">
    <property type="term" value="C:membrane"/>
    <property type="evidence" value="ECO:0007669"/>
    <property type="project" value="TreeGrafter"/>
</dbReference>
<sequence length="329" mass="38155">MQLQRLLVILGVFLTLSFLTNCQSTGKVTFEDTANGNTANANTANEHQEHAQENTKDVSPQPRGFNPAQHINDLFNYIGLGTGENVDPYLAKVNERCLTGDFAECFKSRALNYFSDFFDQPEYALNDHVRIKRMSEEIVTRAHRQPYEYSNEPRSGETEWDQMINFMKRKMERFVKTMSFELTIPDEETGFDESYKPKFLNEIADELDTVENKKAPLFSRHRLRKFLLPFLLVIKLFKLKLLLLLPLILGLASFKKFLGFLAIVIPGLIGFLTFYKPNAHYYPVYTKNGVAQSHYEPQHLNYNYHGDHYANTDSYGHDLAYRGYQHYNS</sequence>
<accession>A0AAW2EPY0</accession>
<feature type="compositionally biased region" description="Basic and acidic residues" evidence="1">
    <location>
        <begin position="46"/>
        <end position="56"/>
    </location>
</feature>
<proteinExistence type="predicted"/>
<feature type="chain" id="PRO_5043598495" evidence="3">
    <location>
        <begin position="23"/>
        <end position="329"/>
    </location>
</feature>
<keyword evidence="2" id="KW-0472">Membrane</keyword>
<evidence type="ECO:0000313" key="5">
    <source>
        <dbReference type="Proteomes" id="UP001430953"/>
    </source>
</evidence>
<comment type="caution">
    <text evidence="4">The sequence shown here is derived from an EMBL/GenBank/DDBJ whole genome shotgun (WGS) entry which is preliminary data.</text>
</comment>